<dbReference type="PANTHER" id="PTHR24414:SF184">
    <property type="entry name" value="GALACTOSE OXIDASE_KELCH REPEAT SUPERFAMILY PROTEIN"/>
    <property type="match status" value="1"/>
</dbReference>
<dbReference type="InterPro" id="IPR011043">
    <property type="entry name" value="Gal_Oxase/kelch_b-propeller"/>
</dbReference>
<feature type="domain" description="FKB95-like N-terminal Kelch" evidence="1">
    <location>
        <begin position="22"/>
        <end position="215"/>
    </location>
</feature>
<dbReference type="Pfam" id="PF25210">
    <property type="entry name" value="Kelch_FKB95"/>
    <property type="match status" value="1"/>
</dbReference>
<dbReference type="SMART" id="SM00612">
    <property type="entry name" value="Kelch"/>
    <property type="match status" value="2"/>
</dbReference>
<accession>A0ABM1RED4</accession>
<organism evidence="2 3">
    <name type="scientific">Camelina sativa</name>
    <name type="common">False flax</name>
    <name type="synonym">Myagrum sativum</name>
    <dbReference type="NCBI Taxonomy" id="90675"/>
    <lineage>
        <taxon>Eukaryota</taxon>
        <taxon>Viridiplantae</taxon>
        <taxon>Streptophyta</taxon>
        <taxon>Embryophyta</taxon>
        <taxon>Tracheophyta</taxon>
        <taxon>Spermatophyta</taxon>
        <taxon>Magnoliopsida</taxon>
        <taxon>eudicotyledons</taxon>
        <taxon>Gunneridae</taxon>
        <taxon>Pentapetalae</taxon>
        <taxon>rosids</taxon>
        <taxon>malvids</taxon>
        <taxon>Brassicales</taxon>
        <taxon>Brassicaceae</taxon>
        <taxon>Camelineae</taxon>
        <taxon>Camelina</taxon>
    </lineage>
</organism>
<name>A0ABM1RED4_CAMSA</name>
<evidence type="ECO:0000313" key="2">
    <source>
        <dbReference type="Proteomes" id="UP000694864"/>
    </source>
</evidence>
<dbReference type="InterPro" id="IPR050354">
    <property type="entry name" value="F-box/kelch-repeat_ARATH"/>
</dbReference>
<dbReference type="PANTHER" id="PTHR24414">
    <property type="entry name" value="F-BOX/KELCH-REPEAT PROTEIN SKIP4"/>
    <property type="match status" value="1"/>
</dbReference>
<reference evidence="2" key="1">
    <citation type="journal article" date="2014" name="Nat. Commun.">
        <title>The emerging biofuel crop Camelina sativa retains a highly undifferentiated hexaploid genome structure.</title>
        <authorList>
            <person name="Kagale S."/>
            <person name="Koh C."/>
            <person name="Nixon J."/>
            <person name="Bollina V."/>
            <person name="Clarke W.E."/>
            <person name="Tuteja R."/>
            <person name="Spillane C."/>
            <person name="Robinson S.J."/>
            <person name="Links M.G."/>
            <person name="Clarke C."/>
            <person name="Higgins E.E."/>
            <person name="Huebert T."/>
            <person name="Sharpe A.G."/>
            <person name="Parkin I.A."/>
        </authorList>
    </citation>
    <scope>NUCLEOTIDE SEQUENCE [LARGE SCALE GENOMIC DNA]</scope>
    <source>
        <strain evidence="2">cv. DH55</strain>
    </source>
</reference>
<dbReference type="InterPro" id="IPR057499">
    <property type="entry name" value="Kelch_FKB95"/>
</dbReference>
<dbReference type="Proteomes" id="UP000694864">
    <property type="component" value="Chromosome 20"/>
</dbReference>
<dbReference type="SUPFAM" id="SSF50965">
    <property type="entry name" value="Galactose oxidase, central domain"/>
    <property type="match status" value="1"/>
</dbReference>
<dbReference type="Gene3D" id="2.120.10.80">
    <property type="entry name" value="Kelch-type beta propeller"/>
    <property type="match status" value="2"/>
</dbReference>
<evidence type="ECO:0000313" key="3">
    <source>
        <dbReference type="RefSeq" id="XP_019097372.1"/>
    </source>
</evidence>
<gene>
    <name evidence="3" type="primary">LOC104772323</name>
</gene>
<sequence>MGCTEECVYVFIDSPIEPNPRWFILSVNKNRNRLIPIPSFPTPRSATLVSLGCGIYVIGGLIDCMETALVSYLDCRTHTWSYLPSMNAARAGARAGVLDGKIYVFGGCVEDPSIWAEVFDPKLQTWTRDVIPEDLMKATELRKVVQGQETVTVSCNFPRVQGLWNDFNYCATDRLLYCMHADGSIMWCDPLSGVRQGAMVWRHVYGLNALKPNNRNRLIPIPSFPTPRSATLVSLGCGIYVIGGFKKCLKTALVSYLDCRTHTWSYLPSMSVARAEARAGVLDGKIYVFGGCVEDPSIWAEVFDPKLQTWSRVVIPEDLMKATEVSKVVQGEETITVSCNFPRDKVCGMILIFVQQIDCYTVLMPTGL</sequence>
<dbReference type="Pfam" id="PF01344">
    <property type="entry name" value="Kelch_1"/>
    <property type="match status" value="2"/>
</dbReference>
<reference evidence="3" key="2">
    <citation type="submission" date="2025-08" db="UniProtKB">
        <authorList>
            <consortium name="RefSeq"/>
        </authorList>
    </citation>
    <scope>IDENTIFICATION</scope>
    <source>
        <tissue evidence="3">Leaf</tissue>
    </source>
</reference>
<keyword evidence="2" id="KW-1185">Reference proteome</keyword>
<dbReference type="InterPro" id="IPR015915">
    <property type="entry name" value="Kelch-typ_b-propeller"/>
</dbReference>
<proteinExistence type="predicted"/>
<protein>
    <submittedName>
        <fullName evidence="3">F-box/kelch-repeat protein At5g49000-like</fullName>
    </submittedName>
</protein>
<dbReference type="RefSeq" id="XP_019097372.1">
    <property type="nucleotide sequence ID" value="XM_019241827.1"/>
</dbReference>
<evidence type="ECO:0000259" key="1">
    <source>
        <dbReference type="Pfam" id="PF25210"/>
    </source>
</evidence>
<dbReference type="InterPro" id="IPR006652">
    <property type="entry name" value="Kelch_1"/>
</dbReference>
<dbReference type="GeneID" id="104772323"/>